<dbReference type="GO" id="GO:0005829">
    <property type="term" value="C:cytosol"/>
    <property type="evidence" value="ECO:0007669"/>
    <property type="project" value="TreeGrafter"/>
</dbReference>
<dbReference type="Pfam" id="PF16100">
    <property type="entry name" value="RMI2"/>
    <property type="match status" value="1"/>
</dbReference>
<evidence type="ECO:0000313" key="1">
    <source>
        <dbReference type="RefSeq" id="XP_013162900.1"/>
    </source>
</evidence>
<dbReference type="Gene3D" id="2.40.50.140">
    <property type="entry name" value="Nucleic acid-binding proteins"/>
    <property type="match status" value="1"/>
</dbReference>
<name>A0AAJ7E4Y3_PAPXU</name>
<dbReference type="GO" id="GO:2000042">
    <property type="term" value="P:negative regulation of double-strand break repair via homologous recombination"/>
    <property type="evidence" value="ECO:0007669"/>
    <property type="project" value="TreeGrafter"/>
</dbReference>
<dbReference type="PANTHER" id="PTHR33962">
    <property type="entry name" value="RECQ-MEDIATED GENOME INSTABILITY PROTEIN 2 RMI2"/>
    <property type="match status" value="1"/>
</dbReference>
<dbReference type="GO" id="GO:0016607">
    <property type="term" value="C:nuclear speck"/>
    <property type="evidence" value="ECO:0007669"/>
    <property type="project" value="TreeGrafter"/>
</dbReference>
<dbReference type="RefSeq" id="XP_013162900.1">
    <property type="nucleotide sequence ID" value="XM_013307446.1"/>
</dbReference>
<dbReference type="KEGG" id="pxu:106114304"/>
<dbReference type="GeneID" id="106114304"/>
<protein>
    <submittedName>
        <fullName evidence="1">Uncharacterized protein LOC106114304</fullName>
    </submittedName>
</protein>
<accession>A0AAJ7E4Y3</accession>
<dbReference type="Proteomes" id="UP000694872">
    <property type="component" value="Unplaced"/>
</dbReference>
<dbReference type="GO" id="GO:0043007">
    <property type="term" value="P:maintenance of rDNA"/>
    <property type="evidence" value="ECO:0007669"/>
    <property type="project" value="TreeGrafter"/>
</dbReference>
<gene>
    <name evidence="1" type="primary">LOC106114304</name>
</gene>
<organism evidence="1">
    <name type="scientific">Papilio xuthus</name>
    <name type="common">Asian swallowtail butterfly</name>
    <dbReference type="NCBI Taxonomy" id="66420"/>
    <lineage>
        <taxon>Eukaryota</taxon>
        <taxon>Metazoa</taxon>
        <taxon>Ecdysozoa</taxon>
        <taxon>Arthropoda</taxon>
        <taxon>Hexapoda</taxon>
        <taxon>Insecta</taxon>
        <taxon>Pterygota</taxon>
        <taxon>Neoptera</taxon>
        <taxon>Endopterygota</taxon>
        <taxon>Lepidoptera</taxon>
        <taxon>Glossata</taxon>
        <taxon>Ditrysia</taxon>
        <taxon>Papilionoidea</taxon>
        <taxon>Papilionidae</taxon>
        <taxon>Papilioninae</taxon>
        <taxon>Papilio</taxon>
    </lineage>
</organism>
<dbReference type="InterPro" id="IPR032245">
    <property type="entry name" value="RMI2"/>
</dbReference>
<dbReference type="GO" id="GO:0033045">
    <property type="term" value="P:regulation of sister chromatid segregation"/>
    <property type="evidence" value="ECO:0007669"/>
    <property type="project" value="TreeGrafter"/>
</dbReference>
<dbReference type="PANTHER" id="PTHR33962:SF1">
    <property type="entry name" value="RECQ-MEDIATED GENOME INSTABILITY PROTEIN 2"/>
    <property type="match status" value="1"/>
</dbReference>
<dbReference type="GO" id="GO:0006281">
    <property type="term" value="P:DNA repair"/>
    <property type="evidence" value="ECO:0007669"/>
    <property type="project" value="TreeGrafter"/>
</dbReference>
<dbReference type="AlphaFoldDB" id="A0AAJ7E4Y3"/>
<dbReference type="InterPro" id="IPR012340">
    <property type="entry name" value="NA-bd_OB-fold"/>
</dbReference>
<reference evidence="1" key="1">
    <citation type="submission" date="2025-08" db="UniProtKB">
        <authorList>
            <consortium name="RefSeq"/>
        </authorList>
    </citation>
    <scope>IDENTIFICATION</scope>
</reference>
<proteinExistence type="predicted"/>
<sequence length="122" mass="13422">MAVNPIKYLSKDLINKPTPLDVWLQGTIEQTVGNDILIISDNFGKVKITKLESADGVVDTKSLCKGTYCCIIGVAVNTKGLPEVQATKFIDLSMQPQMKMSWETEVQEAQLLIQGKILPTVK</sequence>